<evidence type="ECO:0000256" key="1">
    <source>
        <dbReference type="SAM" id="MobiDB-lite"/>
    </source>
</evidence>
<accession>A0A814CPU0</accession>
<evidence type="ECO:0000313" key="3">
    <source>
        <dbReference type="Proteomes" id="UP000663879"/>
    </source>
</evidence>
<dbReference type="AlphaFoldDB" id="A0A814CPU0"/>
<dbReference type="Proteomes" id="UP000663879">
    <property type="component" value="Unassembled WGS sequence"/>
</dbReference>
<dbReference type="EMBL" id="CAJNOC010002659">
    <property type="protein sequence ID" value="CAF0945264.1"/>
    <property type="molecule type" value="Genomic_DNA"/>
</dbReference>
<name>A0A814CPU0_9BILA</name>
<reference evidence="2" key="1">
    <citation type="submission" date="2021-02" db="EMBL/GenBank/DDBJ databases">
        <authorList>
            <person name="Nowell W R."/>
        </authorList>
    </citation>
    <scope>NUCLEOTIDE SEQUENCE</scope>
    <source>
        <strain evidence="2">Ploen Becks lab</strain>
    </source>
</reference>
<proteinExistence type="predicted"/>
<protein>
    <submittedName>
        <fullName evidence="2">Uncharacterized protein</fullName>
    </submittedName>
</protein>
<feature type="compositionally biased region" description="Basic and acidic residues" evidence="1">
    <location>
        <begin position="342"/>
        <end position="351"/>
    </location>
</feature>
<gene>
    <name evidence="2" type="ORF">OXX778_LOCUS13649</name>
</gene>
<dbReference type="OrthoDB" id="10242285at2759"/>
<sequence length="362" mass="41756">MINDYESDKETANFEIAVDKNNFEKILENSKRDGKRQNAEKLMGDWIAAFAENIIKYEKIIRKFMGTLHVFIQVESVPTQHTSGLGNISNCWIRNVIDAADEDSVVSTFNLILHTEDQIKMIEKIPSHRRILHADATGGLVKIPKKECDYGQILTYSMLLKDSMRLDDQEYLLINEMSTSRNDTYQIGSIPKLCPKTESILNNVKFTVDDNSDESENDEENNEIFKNNSIKEMSPFTRHFKKVKSDILKNIRVSNKNENNLYNASFMEFLMENFLPYAFLWSGFVYKNLETQGPISRLTNGTIVKYFATPKKYLAGSKPPSSYVNQTFKIAKGQALRFKTYKDEKNDHTDSENELELEINND</sequence>
<evidence type="ECO:0000313" key="2">
    <source>
        <dbReference type="EMBL" id="CAF0945264.1"/>
    </source>
</evidence>
<organism evidence="2 3">
    <name type="scientific">Brachionus calyciflorus</name>
    <dbReference type="NCBI Taxonomy" id="104777"/>
    <lineage>
        <taxon>Eukaryota</taxon>
        <taxon>Metazoa</taxon>
        <taxon>Spiralia</taxon>
        <taxon>Gnathifera</taxon>
        <taxon>Rotifera</taxon>
        <taxon>Eurotatoria</taxon>
        <taxon>Monogononta</taxon>
        <taxon>Pseudotrocha</taxon>
        <taxon>Ploima</taxon>
        <taxon>Brachionidae</taxon>
        <taxon>Brachionus</taxon>
    </lineage>
</organism>
<comment type="caution">
    <text evidence="2">The sequence shown here is derived from an EMBL/GenBank/DDBJ whole genome shotgun (WGS) entry which is preliminary data.</text>
</comment>
<feature type="region of interest" description="Disordered" evidence="1">
    <location>
        <begin position="342"/>
        <end position="362"/>
    </location>
</feature>
<feature type="compositionally biased region" description="Acidic residues" evidence="1">
    <location>
        <begin position="352"/>
        <end position="362"/>
    </location>
</feature>
<keyword evidence="3" id="KW-1185">Reference proteome</keyword>